<dbReference type="Proteomes" id="UP001501772">
    <property type="component" value="Unassembled WGS sequence"/>
</dbReference>
<gene>
    <name evidence="1" type="ORF">GCM10022289_19610</name>
</gene>
<evidence type="ECO:0000313" key="2">
    <source>
        <dbReference type="Proteomes" id="UP001501772"/>
    </source>
</evidence>
<proteinExistence type="predicted"/>
<comment type="caution">
    <text evidence="1">The sequence shown here is derived from an EMBL/GenBank/DDBJ whole genome shotgun (WGS) entry which is preliminary data.</text>
</comment>
<protein>
    <recommendedName>
        <fullName evidence="3">TonB C-terminal domain-containing protein</fullName>
    </recommendedName>
</protein>
<dbReference type="EMBL" id="BAABBY010000004">
    <property type="protein sequence ID" value="GAA4203413.1"/>
    <property type="molecule type" value="Genomic_DNA"/>
</dbReference>
<dbReference type="Gene3D" id="2.20.110.10">
    <property type="entry name" value="Histone H3 K4-specific methyltransferase SET7/9 N-terminal domain"/>
    <property type="match status" value="1"/>
</dbReference>
<evidence type="ECO:0000313" key="1">
    <source>
        <dbReference type="EMBL" id="GAA4203413.1"/>
    </source>
</evidence>
<keyword evidence="2" id="KW-1185">Reference proteome</keyword>
<name>A0ABP8BC93_9SPHI</name>
<sequence>MIVFEKKLSDSVFRMNQFSKEGILLTIASFKDANLSISHGDFEYYKMIENPPPASINDAPQTTHWQNYLQIKGSYFLNKKNGIWREYGTNGKVTKIVTYIDDVLNGTYTDYDTIGNVITNGEYVNNFREGRWTMLSGIRDDIYKNGKVIKTTKNKEVIAAKERKQKEELLLEKEKHKYDVPPRMPVDFNFAISKFVNNARSSDFTPETFVVTFTVNIDGTISTPSVTGISDYIMREKIKDYFQQSKGWKPATIGKDKKPVDSWYSYRLISR</sequence>
<organism evidence="1 2">
    <name type="scientific">Pedobacter jeongneungensis</name>
    <dbReference type="NCBI Taxonomy" id="947309"/>
    <lineage>
        <taxon>Bacteria</taxon>
        <taxon>Pseudomonadati</taxon>
        <taxon>Bacteroidota</taxon>
        <taxon>Sphingobacteriia</taxon>
        <taxon>Sphingobacteriales</taxon>
        <taxon>Sphingobacteriaceae</taxon>
        <taxon>Pedobacter</taxon>
    </lineage>
</organism>
<accession>A0ABP8BC93</accession>
<evidence type="ECO:0008006" key="3">
    <source>
        <dbReference type="Google" id="ProtNLM"/>
    </source>
</evidence>
<dbReference type="SUPFAM" id="SSF82185">
    <property type="entry name" value="Histone H3 K4-specific methyltransferase SET7/9 N-terminal domain"/>
    <property type="match status" value="1"/>
</dbReference>
<reference evidence="2" key="1">
    <citation type="journal article" date="2019" name="Int. J. Syst. Evol. Microbiol.">
        <title>The Global Catalogue of Microorganisms (GCM) 10K type strain sequencing project: providing services to taxonomists for standard genome sequencing and annotation.</title>
        <authorList>
            <consortium name="The Broad Institute Genomics Platform"/>
            <consortium name="The Broad Institute Genome Sequencing Center for Infectious Disease"/>
            <person name="Wu L."/>
            <person name="Ma J."/>
        </authorList>
    </citation>
    <scope>NUCLEOTIDE SEQUENCE [LARGE SCALE GENOMIC DNA]</scope>
    <source>
        <strain evidence="2">JCM 17626</strain>
    </source>
</reference>